<reference evidence="1 2" key="1">
    <citation type="submission" date="2023-08" db="EMBL/GenBank/DDBJ databases">
        <authorList>
            <person name="Park J.-S."/>
        </authorList>
    </citation>
    <scope>NUCLEOTIDE SEQUENCE [LARGE SCALE GENOMIC DNA]</scope>
    <source>
        <strain evidence="1 2">2205SS18-9</strain>
    </source>
</reference>
<proteinExistence type="predicted"/>
<comment type="caution">
    <text evidence="1">The sequence shown here is derived from an EMBL/GenBank/DDBJ whole genome shotgun (WGS) entry which is preliminary data.</text>
</comment>
<dbReference type="Proteomes" id="UP001231941">
    <property type="component" value="Unassembled WGS sequence"/>
</dbReference>
<dbReference type="EMBL" id="JAVAMP010000001">
    <property type="protein sequence ID" value="MDP5273229.1"/>
    <property type="molecule type" value="Genomic_DNA"/>
</dbReference>
<gene>
    <name evidence="1" type="ORF">Q5Y73_03865</name>
</gene>
<evidence type="ECO:0000313" key="2">
    <source>
        <dbReference type="Proteomes" id="UP001231941"/>
    </source>
</evidence>
<sequence>MSSFLAVVLVLFILLVIILFGKSTIEHSDIIITGPGLLGFV</sequence>
<accession>A0ABT9IV46</accession>
<keyword evidence="2" id="KW-1185">Reference proteome</keyword>
<evidence type="ECO:0000313" key="1">
    <source>
        <dbReference type="EMBL" id="MDP5273229.1"/>
    </source>
</evidence>
<protein>
    <recommendedName>
        <fullName evidence="3">YjcZ family sporulation protein</fullName>
    </recommendedName>
</protein>
<name>A0ABT9IV46_9BACL</name>
<evidence type="ECO:0008006" key="3">
    <source>
        <dbReference type="Google" id="ProtNLM"/>
    </source>
</evidence>
<organism evidence="1 2">
    <name type="scientific">Chengkuizengella axinellae</name>
    <dbReference type="NCBI Taxonomy" id="3064388"/>
    <lineage>
        <taxon>Bacteria</taxon>
        <taxon>Bacillati</taxon>
        <taxon>Bacillota</taxon>
        <taxon>Bacilli</taxon>
        <taxon>Bacillales</taxon>
        <taxon>Paenibacillaceae</taxon>
        <taxon>Chengkuizengella</taxon>
    </lineage>
</organism>
<dbReference type="RefSeq" id="WP_305990513.1">
    <property type="nucleotide sequence ID" value="NZ_JAVAMP010000001.1"/>
</dbReference>